<dbReference type="GO" id="GO:0005737">
    <property type="term" value="C:cytoplasm"/>
    <property type="evidence" value="ECO:0007669"/>
    <property type="project" value="InterPro"/>
</dbReference>
<gene>
    <name evidence="6" type="ORF">HHU12_09785</name>
</gene>
<feature type="domain" description="CheB-type methylesterase" evidence="4">
    <location>
        <begin position="4"/>
        <end position="194"/>
    </location>
</feature>
<feature type="active site" evidence="1">
    <location>
        <position position="43"/>
    </location>
</feature>
<dbReference type="Pfam" id="PF08447">
    <property type="entry name" value="PAS_3"/>
    <property type="match status" value="1"/>
</dbReference>
<dbReference type="SUPFAM" id="SSF47384">
    <property type="entry name" value="Homodimeric domain of signal transducing histidine kinase"/>
    <property type="match status" value="1"/>
</dbReference>
<dbReference type="InterPro" id="IPR035965">
    <property type="entry name" value="PAS-like_dom_sf"/>
</dbReference>
<evidence type="ECO:0000256" key="1">
    <source>
        <dbReference type="PROSITE-ProRule" id="PRU00050"/>
    </source>
</evidence>
<protein>
    <submittedName>
        <fullName evidence="6">PAS domain-containing protein</fullName>
    </submittedName>
</protein>
<dbReference type="SUPFAM" id="SSF47757">
    <property type="entry name" value="Chemotaxis receptor methyltransferase CheR, N-terminal domain"/>
    <property type="match status" value="1"/>
</dbReference>
<feature type="active site" evidence="1">
    <location>
        <position position="16"/>
    </location>
</feature>
<dbReference type="Pfam" id="PF13596">
    <property type="entry name" value="PAS_10"/>
    <property type="match status" value="1"/>
</dbReference>
<dbReference type="GO" id="GO:0000155">
    <property type="term" value="F:phosphorelay sensor kinase activity"/>
    <property type="evidence" value="ECO:0007669"/>
    <property type="project" value="InterPro"/>
</dbReference>
<reference evidence="6 7" key="1">
    <citation type="submission" date="2020-04" db="EMBL/GenBank/DDBJ databases">
        <title>Flammeovirga sp. SR4, a novel species isolated from seawater.</title>
        <authorList>
            <person name="Wang X."/>
        </authorList>
    </citation>
    <scope>NUCLEOTIDE SEQUENCE [LARGE SCALE GENOMIC DNA]</scope>
    <source>
        <strain evidence="6 7">ATCC 23126</strain>
    </source>
</reference>
<dbReference type="SUPFAM" id="SSF55785">
    <property type="entry name" value="PYP-like sensor domain (PAS domain)"/>
    <property type="match status" value="2"/>
</dbReference>
<dbReference type="InterPro" id="IPR036890">
    <property type="entry name" value="HATPase_C_sf"/>
</dbReference>
<dbReference type="Pfam" id="PF03705">
    <property type="entry name" value="CheR_N"/>
    <property type="match status" value="1"/>
</dbReference>
<sequence>MTLTDKTNYVVGIGASAGGLEAIKSLFENYHSDLGIAFVIVQHLSQSHKSLMPELLQKITHLPVIEVNSNHAIEPNHIYIINNHSTLTIKRKMLINQERRKDDKQLTFPINTLFSSLAEEYKKKAIGVILSGTGSDGTEGLKSIKEHGGITFVQHPNSAKFNGMPFSAIKSAKIDFIISAEEIADSLSNIINGEGEINLSYYHKIENILELIGQQENIDYSAYKPQTLYRRVLKMMEYQNISSISEYYSLLENSPFECKKLAQSFLIGVTSFFRDAEEWVYLEKEIVPKIIQKDVIRIWSIGCSLGHEAYSIAMLALEGIEDLYQLKEIKIFATDLNAQSIQKASEGIYSVDDIKSIPKKYVDKYLDKMGEFYQVKESLRNIITFVQHDILSTPPFLNIDLVLCRNLLIYLKPKVQQQILNTIKFSLNKDGYLFLGPSEKNFSDKYLVEEDGKHKFFRLVEKFRGFEIDKSKKIKTNKIRVPKQNRVQVVNKDSFEYENIEKQLIEYYCQPIIVINDKEQLVFSSDEVGKYLKFPKNELVLKEVFDFDVYIDIVRTINKSKEDGKNRKISNLKLQSQNNAGSDIIIRRLKTETNDDLFILEFFDGKEHNSENVIEQDSTIQNLKSEIKHLHQELKIAHRRIERINEDYQVNNEELMSSNEELQSSNEELQSVNEELYTVNQEYKDKLDEISVLNDDFLNLFQSAGIASLYLDKDFSIRRIAPNTSEFFGIEKEDIGRNIMQFNTFFEIKGGLLATIEKAVLENKIQEHEVRTKKNRTYLLRVSPFGERKNNTDGIILSFIPISSLKPIQKLKHKNSELKEQVTHFLQYFSLLNIETWTWTAENNTFFFSESVKQLFNYDQYESFLWRYVESQLPAENSKVFSEKINKCLSVGQPFDIILHLEDRFYNFVCLAEKSDSGKILGMYGSIEDITDKYNREKSLEDITSTYQGLSELNQFGTIKVLQDDPNYIKVNDTLLNWLGLKSLKNTIKIEDFISFVHPEDHATFNSIFQKEQKKFDITIRVERKDGQITYLNITGLNKSDKKGNVMVLAIVFDNTYNKSIESQWEETVELAEKTAQTLAVQNEQLESYTYIASHNIRSPLSNLLALMELYQNESKAEAKENYLTLFEKALVQLENTVNNLTDAIKVQQKTKLERKPISVKDELMKVLDILSGQINKYGVVISLEVEKNLTINYHEEYLKSIFLNLLSNAIKYRSPERLPKIDVEAFQEKKSIYIRIKDNGRGIDLKKYGHRIFGMNQTFHHNEDARGLGLFLTKTQIEATGGNINVSSEVNKGTTFSINIPKS</sequence>
<feature type="coiled-coil region" evidence="2">
    <location>
        <begin position="613"/>
        <end position="686"/>
    </location>
</feature>
<evidence type="ECO:0000259" key="5">
    <source>
        <dbReference type="PROSITE" id="PS50123"/>
    </source>
</evidence>
<organism evidence="6 7">
    <name type="scientific">Flammeovirga aprica JL-4</name>
    <dbReference type="NCBI Taxonomy" id="694437"/>
    <lineage>
        <taxon>Bacteria</taxon>
        <taxon>Pseudomonadati</taxon>
        <taxon>Bacteroidota</taxon>
        <taxon>Cytophagia</taxon>
        <taxon>Cytophagales</taxon>
        <taxon>Flammeovirgaceae</taxon>
        <taxon>Flammeovirga</taxon>
    </lineage>
</organism>
<dbReference type="InterPro" id="IPR000673">
    <property type="entry name" value="Sig_transdc_resp-reg_Me-estase"/>
</dbReference>
<dbReference type="PROSITE" id="PS50123">
    <property type="entry name" value="CHER"/>
    <property type="match status" value="1"/>
</dbReference>
<dbReference type="InterPro" id="IPR029063">
    <property type="entry name" value="SAM-dependent_MTases_sf"/>
</dbReference>
<dbReference type="InterPro" id="IPR003594">
    <property type="entry name" value="HATPase_dom"/>
</dbReference>
<keyword evidence="7" id="KW-1185">Reference proteome</keyword>
<dbReference type="PANTHER" id="PTHR24422">
    <property type="entry name" value="CHEMOTAXIS PROTEIN METHYLTRANSFERASE"/>
    <property type="match status" value="1"/>
</dbReference>
<dbReference type="GO" id="GO:0000156">
    <property type="term" value="F:phosphorelay response regulator activity"/>
    <property type="evidence" value="ECO:0007669"/>
    <property type="project" value="InterPro"/>
</dbReference>
<dbReference type="Gene3D" id="3.40.50.150">
    <property type="entry name" value="Vaccinia Virus protein VP39"/>
    <property type="match status" value="1"/>
</dbReference>
<keyword evidence="2" id="KW-0175">Coiled coil</keyword>
<feature type="domain" description="Histidine kinase" evidence="3">
    <location>
        <begin position="1092"/>
        <end position="1304"/>
    </location>
</feature>
<proteinExistence type="predicted"/>
<dbReference type="PROSITE" id="PS50109">
    <property type="entry name" value="HIS_KIN"/>
    <property type="match status" value="1"/>
</dbReference>
<dbReference type="Gene3D" id="3.40.50.180">
    <property type="entry name" value="Methylesterase CheB, C-terminal domain"/>
    <property type="match status" value="1"/>
</dbReference>
<evidence type="ECO:0000259" key="4">
    <source>
        <dbReference type="PROSITE" id="PS50122"/>
    </source>
</evidence>
<feature type="coiled-coil region" evidence="2">
    <location>
        <begin position="1124"/>
        <end position="1151"/>
    </location>
</feature>
<accession>A0A7X9P3S5</accession>
<feature type="active site" evidence="1">
    <location>
        <position position="136"/>
    </location>
</feature>
<dbReference type="SUPFAM" id="SSF53335">
    <property type="entry name" value="S-adenosyl-L-methionine-dependent methyltransferases"/>
    <property type="match status" value="1"/>
</dbReference>
<dbReference type="Pfam" id="PF01339">
    <property type="entry name" value="CheB_methylest"/>
    <property type="match status" value="1"/>
</dbReference>
<dbReference type="GO" id="GO:0006935">
    <property type="term" value="P:chemotaxis"/>
    <property type="evidence" value="ECO:0007669"/>
    <property type="project" value="UniProtKB-UniRule"/>
</dbReference>
<dbReference type="PRINTS" id="PR00996">
    <property type="entry name" value="CHERMTFRASE"/>
</dbReference>
<dbReference type="Pfam" id="PF01739">
    <property type="entry name" value="CheR"/>
    <property type="match status" value="1"/>
</dbReference>
<dbReference type="SMART" id="SM00387">
    <property type="entry name" value="HATPase_c"/>
    <property type="match status" value="1"/>
</dbReference>
<dbReference type="GO" id="GO:0008984">
    <property type="term" value="F:protein-glutamate methylesterase activity"/>
    <property type="evidence" value="ECO:0007669"/>
    <property type="project" value="InterPro"/>
</dbReference>
<comment type="caution">
    <text evidence="6">The sequence shown here is derived from an EMBL/GenBank/DDBJ whole genome shotgun (WGS) entry which is preliminary data.</text>
</comment>
<dbReference type="Pfam" id="PF02518">
    <property type="entry name" value="HATPase_c"/>
    <property type="match status" value="1"/>
</dbReference>
<keyword evidence="1" id="KW-0378">Hydrolase</keyword>
<dbReference type="Gene3D" id="1.10.287.130">
    <property type="match status" value="1"/>
</dbReference>
<dbReference type="InterPro" id="IPR035909">
    <property type="entry name" value="CheB_C"/>
</dbReference>
<dbReference type="Proteomes" id="UP000576082">
    <property type="component" value="Unassembled WGS sequence"/>
</dbReference>
<dbReference type="InterPro" id="IPR005467">
    <property type="entry name" value="His_kinase_dom"/>
</dbReference>
<dbReference type="SMART" id="SM00138">
    <property type="entry name" value="MeTrc"/>
    <property type="match status" value="1"/>
</dbReference>
<dbReference type="Gene3D" id="3.30.565.10">
    <property type="entry name" value="Histidine kinase-like ATPase, C-terminal domain"/>
    <property type="match status" value="1"/>
</dbReference>
<evidence type="ECO:0000313" key="7">
    <source>
        <dbReference type="Proteomes" id="UP000576082"/>
    </source>
</evidence>
<evidence type="ECO:0000313" key="6">
    <source>
        <dbReference type="EMBL" id="NME68249.1"/>
    </source>
</evidence>
<dbReference type="Gene3D" id="3.30.450.20">
    <property type="entry name" value="PAS domain"/>
    <property type="match status" value="2"/>
</dbReference>
<dbReference type="InterPro" id="IPR000780">
    <property type="entry name" value="CheR_MeTrfase"/>
</dbReference>
<dbReference type="InterPro" id="IPR013655">
    <property type="entry name" value="PAS_fold_3"/>
</dbReference>
<dbReference type="InterPro" id="IPR050903">
    <property type="entry name" value="Bact_Chemotaxis_MeTrfase"/>
</dbReference>
<evidence type="ECO:0000256" key="2">
    <source>
        <dbReference type="SAM" id="Coils"/>
    </source>
</evidence>
<dbReference type="CDD" id="cd16434">
    <property type="entry name" value="CheB-CheR_fusion"/>
    <property type="match status" value="1"/>
</dbReference>
<dbReference type="InterPro" id="IPR022642">
    <property type="entry name" value="CheR_C"/>
</dbReference>
<dbReference type="InterPro" id="IPR036097">
    <property type="entry name" value="HisK_dim/P_sf"/>
</dbReference>
<dbReference type="EMBL" id="JABANE010000021">
    <property type="protein sequence ID" value="NME68249.1"/>
    <property type="molecule type" value="Genomic_DNA"/>
</dbReference>
<dbReference type="InterPro" id="IPR022641">
    <property type="entry name" value="CheR_N"/>
</dbReference>
<name>A0A7X9P3S5_9BACT</name>
<dbReference type="SUPFAM" id="SSF52738">
    <property type="entry name" value="Methylesterase CheB, C-terminal domain"/>
    <property type="match status" value="1"/>
</dbReference>
<feature type="domain" description="CheR-type methyltransferase" evidence="5">
    <location>
        <begin position="205"/>
        <end position="439"/>
    </location>
</feature>
<dbReference type="PANTHER" id="PTHR24422:SF10">
    <property type="entry name" value="CHEMOTAXIS PROTEIN METHYLTRANSFERASE 2"/>
    <property type="match status" value="1"/>
</dbReference>
<dbReference type="RefSeq" id="WP_169656558.1">
    <property type="nucleotide sequence ID" value="NZ_JABANE010000021.1"/>
</dbReference>
<dbReference type="GO" id="GO:0008757">
    <property type="term" value="F:S-adenosylmethionine-dependent methyltransferase activity"/>
    <property type="evidence" value="ECO:0007669"/>
    <property type="project" value="InterPro"/>
</dbReference>
<dbReference type="PROSITE" id="PS50122">
    <property type="entry name" value="CHEB"/>
    <property type="match status" value="1"/>
</dbReference>
<dbReference type="SUPFAM" id="SSF55874">
    <property type="entry name" value="ATPase domain of HSP90 chaperone/DNA topoisomerase II/histidine kinase"/>
    <property type="match status" value="1"/>
</dbReference>
<keyword evidence="1" id="KW-0145">Chemotaxis</keyword>
<evidence type="ECO:0000259" key="3">
    <source>
        <dbReference type="PROSITE" id="PS50109"/>
    </source>
</evidence>